<evidence type="ECO:0000259" key="1">
    <source>
        <dbReference type="PROSITE" id="PS51371"/>
    </source>
</evidence>
<protein>
    <recommendedName>
        <fullName evidence="1">CBS domain-containing protein</fullName>
    </recommendedName>
</protein>
<accession>X1JY15</accession>
<dbReference type="Pfam" id="PF00571">
    <property type="entry name" value="CBS"/>
    <property type="match status" value="1"/>
</dbReference>
<feature type="non-terminal residue" evidence="2">
    <location>
        <position position="1"/>
    </location>
</feature>
<dbReference type="InterPro" id="IPR046342">
    <property type="entry name" value="CBS_dom_sf"/>
</dbReference>
<feature type="domain" description="CBS" evidence="1">
    <location>
        <begin position="1"/>
        <end position="55"/>
    </location>
</feature>
<dbReference type="SMART" id="SM00116">
    <property type="entry name" value="CBS"/>
    <property type="match status" value="1"/>
</dbReference>
<name>X1JY15_9ZZZZ</name>
<comment type="caution">
    <text evidence="2">The sequence shown here is derived from an EMBL/GenBank/DDBJ whole genome shotgun (WGS) entry which is preliminary data.</text>
</comment>
<reference evidence="2" key="1">
    <citation type="journal article" date="2014" name="Front. Microbiol.">
        <title>High frequency of phylogenetically diverse reductive dehalogenase-homologous genes in deep subseafloor sedimentary metagenomes.</title>
        <authorList>
            <person name="Kawai M."/>
            <person name="Futagami T."/>
            <person name="Toyoda A."/>
            <person name="Takaki Y."/>
            <person name="Nishi S."/>
            <person name="Hori S."/>
            <person name="Arai W."/>
            <person name="Tsubouchi T."/>
            <person name="Morono Y."/>
            <person name="Uchiyama I."/>
            <person name="Ito T."/>
            <person name="Fujiyama A."/>
            <person name="Inagaki F."/>
            <person name="Takami H."/>
        </authorList>
    </citation>
    <scope>NUCLEOTIDE SEQUENCE</scope>
    <source>
        <strain evidence="2">Expedition CK06-06</strain>
    </source>
</reference>
<gene>
    <name evidence="2" type="ORF">S03H2_51647</name>
</gene>
<evidence type="ECO:0000313" key="2">
    <source>
        <dbReference type="EMBL" id="GAH74703.1"/>
    </source>
</evidence>
<dbReference type="AlphaFoldDB" id="X1JY15"/>
<dbReference type="SUPFAM" id="SSF54631">
    <property type="entry name" value="CBS-domain pair"/>
    <property type="match status" value="1"/>
</dbReference>
<dbReference type="InterPro" id="IPR000644">
    <property type="entry name" value="CBS_dom"/>
</dbReference>
<organism evidence="2">
    <name type="scientific">marine sediment metagenome</name>
    <dbReference type="NCBI Taxonomy" id="412755"/>
    <lineage>
        <taxon>unclassified sequences</taxon>
        <taxon>metagenomes</taxon>
        <taxon>ecological metagenomes</taxon>
    </lineage>
</organism>
<dbReference type="Gene3D" id="3.10.580.10">
    <property type="entry name" value="CBS-domain"/>
    <property type="match status" value="1"/>
</dbReference>
<dbReference type="EMBL" id="BARU01032777">
    <property type="protein sequence ID" value="GAH74703.1"/>
    <property type="molecule type" value="Genomic_DNA"/>
</dbReference>
<proteinExistence type="predicted"/>
<sequence length="62" mass="6887">RPAVSYKEDDTLQSICDFMMINYFRRVPVTSKEGKVVGIISRPDVIDYMLQMKAESAAAGGS</sequence>
<dbReference type="PROSITE" id="PS51371">
    <property type="entry name" value="CBS"/>
    <property type="match status" value="1"/>
</dbReference>